<dbReference type="EMBL" id="REGN01005161">
    <property type="protein sequence ID" value="RNA14558.1"/>
    <property type="molecule type" value="Genomic_DNA"/>
</dbReference>
<evidence type="ECO:0000313" key="4">
    <source>
        <dbReference type="EMBL" id="RNA11344.1"/>
    </source>
</evidence>
<dbReference type="EMBL" id="REGN01007140">
    <property type="protein sequence ID" value="RNA07142.1"/>
    <property type="molecule type" value="Genomic_DNA"/>
</dbReference>
<evidence type="ECO:0000313" key="2">
    <source>
        <dbReference type="EMBL" id="RNA03970.1"/>
    </source>
</evidence>
<dbReference type="Proteomes" id="UP000276133">
    <property type="component" value="Unassembled WGS sequence"/>
</dbReference>
<reference evidence="4 6" key="1">
    <citation type="journal article" date="2018" name="Sci. Rep.">
        <title>Genomic signatures of local adaptation to the degree of environmental predictability in rotifers.</title>
        <authorList>
            <person name="Franch-Gras L."/>
            <person name="Hahn C."/>
            <person name="Garcia-Roger E.M."/>
            <person name="Carmona M.J."/>
            <person name="Serra M."/>
            <person name="Gomez A."/>
        </authorList>
    </citation>
    <scope>NUCLEOTIDE SEQUENCE [LARGE SCALE GENOMIC DNA]</scope>
    <source>
        <strain evidence="4">HYR1</strain>
    </source>
</reference>
<keyword evidence="6" id="KW-1185">Reference proteome</keyword>
<evidence type="ECO:0000313" key="3">
    <source>
        <dbReference type="EMBL" id="RNA07142.1"/>
    </source>
</evidence>
<evidence type="ECO:0000313" key="1">
    <source>
        <dbReference type="EMBL" id="RMZ96117.1"/>
    </source>
</evidence>
<evidence type="ECO:0000313" key="5">
    <source>
        <dbReference type="EMBL" id="RNA14558.1"/>
    </source>
</evidence>
<name>A0A3M7QJN4_BRAPC</name>
<organism evidence="4 6">
    <name type="scientific">Brachionus plicatilis</name>
    <name type="common">Marine rotifer</name>
    <name type="synonym">Brachionus muelleri</name>
    <dbReference type="NCBI Taxonomy" id="10195"/>
    <lineage>
        <taxon>Eukaryota</taxon>
        <taxon>Metazoa</taxon>
        <taxon>Spiralia</taxon>
        <taxon>Gnathifera</taxon>
        <taxon>Rotifera</taxon>
        <taxon>Eurotatoria</taxon>
        <taxon>Monogononta</taxon>
        <taxon>Pseudotrocha</taxon>
        <taxon>Ploima</taxon>
        <taxon>Brachionidae</taxon>
        <taxon>Brachionus</taxon>
    </lineage>
</organism>
<comment type="caution">
    <text evidence="4">The sequence shown here is derived from an EMBL/GenBank/DDBJ whole genome shotgun (WGS) entry which is preliminary data.</text>
</comment>
<protein>
    <submittedName>
        <fullName evidence="4">Uncharacterized protein</fullName>
    </submittedName>
</protein>
<accession>A0A3M7QJN4</accession>
<dbReference type="EMBL" id="REGN01005980">
    <property type="protein sequence ID" value="RNA11344.1"/>
    <property type="molecule type" value="Genomic_DNA"/>
</dbReference>
<gene>
    <name evidence="1" type="ORF">BpHYR1_005710</name>
    <name evidence="5" type="ORF">BpHYR1_007613</name>
    <name evidence="4" type="ORF">BpHYR1_012680</name>
    <name evidence="2" type="ORF">BpHYR1_023284</name>
    <name evidence="3" type="ORF">BpHYR1_026248</name>
</gene>
<dbReference type="EMBL" id="REGN01008281">
    <property type="protein sequence ID" value="RNA03970.1"/>
    <property type="molecule type" value="Genomic_DNA"/>
</dbReference>
<dbReference type="EMBL" id="REGN01012305">
    <property type="protein sequence ID" value="RMZ96117.1"/>
    <property type="molecule type" value="Genomic_DNA"/>
</dbReference>
<proteinExistence type="predicted"/>
<sequence>MILPPTSCIMRLLIN</sequence>
<evidence type="ECO:0000313" key="6">
    <source>
        <dbReference type="Proteomes" id="UP000276133"/>
    </source>
</evidence>